<dbReference type="PROSITE" id="PS00674">
    <property type="entry name" value="AAA"/>
    <property type="match status" value="1"/>
</dbReference>
<keyword evidence="8 14" id="KW-1133">Transmembrane helix</keyword>
<keyword evidence="10 14" id="KW-0472">Membrane</keyword>
<dbReference type="Gene3D" id="3.40.50.300">
    <property type="entry name" value="P-loop containing nucleotide triphosphate hydrolases"/>
    <property type="match status" value="1"/>
</dbReference>
<keyword evidence="4 12" id="KW-0547">Nucleotide-binding</keyword>
<dbReference type="PANTHER" id="PTHR23070">
    <property type="entry name" value="BCS1 AAA-TYPE ATPASE"/>
    <property type="match status" value="1"/>
</dbReference>
<feature type="domain" description="BCS1 N-terminal" evidence="16">
    <location>
        <begin position="62"/>
        <end position="266"/>
    </location>
</feature>
<organism evidence="17 18">
    <name type="scientific">Knufia obscura</name>
    <dbReference type="NCBI Taxonomy" id="1635080"/>
    <lineage>
        <taxon>Eukaryota</taxon>
        <taxon>Fungi</taxon>
        <taxon>Dikarya</taxon>
        <taxon>Ascomycota</taxon>
        <taxon>Pezizomycotina</taxon>
        <taxon>Eurotiomycetes</taxon>
        <taxon>Chaetothyriomycetidae</taxon>
        <taxon>Chaetothyriales</taxon>
        <taxon>Trichomeriaceae</taxon>
        <taxon>Knufia</taxon>
    </lineage>
</organism>
<dbReference type="Pfam" id="PF08740">
    <property type="entry name" value="BCS1_N"/>
    <property type="match status" value="1"/>
</dbReference>
<dbReference type="SMART" id="SM00382">
    <property type="entry name" value="AAA"/>
    <property type="match status" value="1"/>
</dbReference>
<evidence type="ECO:0000313" key="17">
    <source>
        <dbReference type="EMBL" id="KAK5938626.1"/>
    </source>
</evidence>
<dbReference type="InterPro" id="IPR003593">
    <property type="entry name" value="AAA+_ATPase"/>
</dbReference>
<evidence type="ECO:0000256" key="5">
    <source>
        <dbReference type="ARBA" id="ARBA00022792"/>
    </source>
</evidence>
<evidence type="ECO:0000256" key="1">
    <source>
        <dbReference type="ARBA" id="ARBA00004434"/>
    </source>
</evidence>
<accession>A0ABR0RDC3</accession>
<comment type="similarity">
    <text evidence="2">Belongs to the AAA ATPase family. BCS1 subfamily.</text>
</comment>
<dbReference type="Proteomes" id="UP001334248">
    <property type="component" value="Unassembled WGS sequence"/>
</dbReference>
<feature type="domain" description="AAA+ ATPase" evidence="15">
    <location>
        <begin position="299"/>
        <end position="466"/>
    </location>
</feature>
<feature type="compositionally biased region" description="Basic residues" evidence="13">
    <location>
        <begin position="584"/>
        <end position="602"/>
    </location>
</feature>
<dbReference type="InterPro" id="IPR014851">
    <property type="entry name" value="BCS1_N"/>
</dbReference>
<feature type="transmembrane region" description="Helical" evidence="14">
    <location>
        <begin position="303"/>
        <end position="330"/>
    </location>
</feature>
<feature type="transmembrane region" description="Helical" evidence="14">
    <location>
        <begin position="54"/>
        <end position="73"/>
    </location>
</feature>
<keyword evidence="7 12" id="KW-0067">ATP-binding</keyword>
<evidence type="ECO:0000256" key="13">
    <source>
        <dbReference type="SAM" id="MobiDB-lite"/>
    </source>
</evidence>
<feature type="region of interest" description="Disordered" evidence="13">
    <location>
        <begin position="583"/>
        <end position="602"/>
    </location>
</feature>
<proteinExistence type="inferred from homology"/>
<evidence type="ECO:0000259" key="16">
    <source>
        <dbReference type="SMART" id="SM01024"/>
    </source>
</evidence>
<sequence length="602" mass="67661">MMTIDALSTTTSTVSAHAISTVTLTAKPAKTAWAAMALLEQLPALPEHLDAASLITYMAALFGVLGSAVWAIWNMAYSVYGYCTSTIVLHSDDETYEYLMYWLGKQKENIWSTSFAAGLGNSGINYMAGMDESVTSSRDEETEENLALAAEDFDKYWAQRMLHDKSHPIVYTPSEGTHWLRYHSTWISFNRHTNKVKVSRDYENHDTESIVLTCLGRNPAALRNLLAEAQATYLARDGAETVIYHSTGRGSWQRRASRVARDISTVVLDPVQKDALLEDIRDYLHPLTKKWYRERGIPYRRGYILYGGPGTGKTSLCLALAGMFLLPIYITGLNSLNMSEDSLAQLFASLPSRSIMLLEDVDAAGLTHKRDESQQQNPPDNPGDEHDDDDDDDEPPRIRIRRRLAENGRNRKSPQVSLSALLNAIDGIVSVEGRILIMTTNHIEHLDDALLRPGRIDRVVAFENITTKTAEELYRSFYSTQEIGSLSSEPIQAYQRRKLSSCDYPSSDQQLTTLARNFASKIPPGEVSPAELQGYLLIYKYRPDKAIANLQDWLVKLRLEKEMKKGSTRDNTLAAPIVVERPMTRNKTRARSKSTRGRRRAV</sequence>
<keyword evidence="9" id="KW-0496">Mitochondrion</keyword>
<evidence type="ECO:0000259" key="15">
    <source>
        <dbReference type="SMART" id="SM00382"/>
    </source>
</evidence>
<dbReference type="EMBL" id="JAVHJV010000012">
    <property type="protein sequence ID" value="KAK5938626.1"/>
    <property type="molecule type" value="Genomic_DNA"/>
</dbReference>
<feature type="region of interest" description="Disordered" evidence="13">
    <location>
        <begin position="367"/>
        <end position="396"/>
    </location>
</feature>
<evidence type="ECO:0000256" key="11">
    <source>
        <dbReference type="ARBA" id="ARBA00048778"/>
    </source>
</evidence>
<evidence type="ECO:0000256" key="9">
    <source>
        <dbReference type="ARBA" id="ARBA00023128"/>
    </source>
</evidence>
<dbReference type="InterPro" id="IPR003959">
    <property type="entry name" value="ATPase_AAA_core"/>
</dbReference>
<keyword evidence="5" id="KW-0999">Mitochondrion inner membrane</keyword>
<reference evidence="17 18" key="1">
    <citation type="journal article" date="2023" name="Res Sq">
        <title>Genomic and morphological characterization of Knufia obscura isolated from the Mars 2020 spacecraft assembly facility.</title>
        <authorList>
            <person name="Chander A.M."/>
            <person name="Teixeira M.M."/>
            <person name="Singh N.K."/>
            <person name="Williams M.P."/>
            <person name="Parker C.W."/>
            <person name="Leo P."/>
            <person name="Stajich J.E."/>
            <person name="Torok T."/>
            <person name="Tighe S."/>
            <person name="Mason C.E."/>
            <person name="Venkateswaran K."/>
        </authorList>
    </citation>
    <scope>NUCLEOTIDE SEQUENCE [LARGE SCALE GENOMIC DNA]</scope>
    <source>
        <strain evidence="17 18">CCFEE 5817</strain>
    </source>
</reference>
<dbReference type="Pfam" id="PF00004">
    <property type="entry name" value="AAA"/>
    <property type="match status" value="2"/>
</dbReference>
<comment type="catalytic activity">
    <reaction evidence="11">
        <text>ATP + H2O = ADP + phosphate + H(+)</text>
        <dbReference type="Rhea" id="RHEA:13065"/>
        <dbReference type="ChEBI" id="CHEBI:15377"/>
        <dbReference type="ChEBI" id="CHEBI:15378"/>
        <dbReference type="ChEBI" id="CHEBI:30616"/>
        <dbReference type="ChEBI" id="CHEBI:43474"/>
        <dbReference type="ChEBI" id="CHEBI:456216"/>
    </reaction>
    <physiologicalReaction direction="left-to-right" evidence="11">
        <dbReference type="Rhea" id="RHEA:13066"/>
    </physiologicalReaction>
</comment>
<evidence type="ECO:0008006" key="19">
    <source>
        <dbReference type="Google" id="ProtNLM"/>
    </source>
</evidence>
<keyword evidence="3 14" id="KW-0812">Transmembrane</keyword>
<dbReference type="RefSeq" id="XP_064726716.1">
    <property type="nucleotide sequence ID" value="XM_064877214.1"/>
</dbReference>
<dbReference type="SMART" id="SM01024">
    <property type="entry name" value="BCS1_N"/>
    <property type="match status" value="1"/>
</dbReference>
<keyword evidence="6" id="KW-0378">Hydrolase</keyword>
<name>A0ABR0RDC3_9EURO</name>
<dbReference type="SUPFAM" id="SSF52540">
    <property type="entry name" value="P-loop containing nucleoside triphosphate hydrolases"/>
    <property type="match status" value="1"/>
</dbReference>
<evidence type="ECO:0000313" key="18">
    <source>
        <dbReference type="Proteomes" id="UP001334248"/>
    </source>
</evidence>
<evidence type="ECO:0000256" key="6">
    <source>
        <dbReference type="ARBA" id="ARBA00022801"/>
    </source>
</evidence>
<evidence type="ECO:0000256" key="10">
    <source>
        <dbReference type="ARBA" id="ARBA00023136"/>
    </source>
</evidence>
<protein>
    <recommendedName>
        <fullName evidence="19">P-loop containing nucleoside triphosphate hydrolase protein</fullName>
    </recommendedName>
</protein>
<dbReference type="GeneID" id="90002266"/>
<comment type="caution">
    <text evidence="17">The sequence shown here is derived from an EMBL/GenBank/DDBJ whole genome shotgun (WGS) entry which is preliminary data.</text>
</comment>
<evidence type="ECO:0000256" key="12">
    <source>
        <dbReference type="RuleBase" id="RU003651"/>
    </source>
</evidence>
<evidence type="ECO:0000256" key="8">
    <source>
        <dbReference type="ARBA" id="ARBA00022989"/>
    </source>
</evidence>
<evidence type="ECO:0000256" key="14">
    <source>
        <dbReference type="SAM" id="Phobius"/>
    </source>
</evidence>
<evidence type="ECO:0000256" key="2">
    <source>
        <dbReference type="ARBA" id="ARBA00007448"/>
    </source>
</evidence>
<dbReference type="InterPro" id="IPR050747">
    <property type="entry name" value="Mitochondrial_chaperone_BCS1"/>
</dbReference>
<dbReference type="InterPro" id="IPR003960">
    <property type="entry name" value="ATPase_AAA_CS"/>
</dbReference>
<dbReference type="InterPro" id="IPR027417">
    <property type="entry name" value="P-loop_NTPase"/>
</dbReference>
<dbReference type="InterPro" id="IPR057495">
    <property type="entry name" value="AAA_lid_BCS1"/>
</dbReference>
<gene>
    <name evidence="17" type="ORF">PMZ80_008817</name>
</gene>
<keyword evidence="18" id="KW-1185">Reference proteome</keyword>
<evidence type="ECO:0000256" key="3">
    <source>
        <dbReference type="ARBA" id="ARBA00022692"/>
    </source>
</evidence>
<feature type="compositionally biased region" description="Acidic residues" evidence="13">
    <location>
        <begin position="385"/>
        <end position="394"/>
    </location>
</feature>
<evidence type="ECO:0000256" key="4">
    <source>
        <dbReference type="ARBA" id="ARBA00022741"/>
    </source>
</evidence>
<dbReference type="Pfam" id="PF25426">
    <property type="entry name" value="AAA_lid_BCS1"/>
    <property type="match status" value="1"/>
</dbReference>
<evidence type="ECO:0000256" key="7">
    <source>
        <dbReference type="ARBA" id="ARBA00022840"/>
    </source>
</evidence>
<comment type="subcellular location">
    <subcellularLocation>
        <location evidence="1">Mitochondrion inner membrane</location>
        <topology evidence="1">Single-pass membrane protein</topology>
    </subcellularLocation>
</comment>